<dbReference type="EMBL" id="CP137578">
    <property type="protein sequence ID" value="WOX29894.1"/>
    <property type="molecule type" value="Genomic_DNA"/>
</dbReference>
<evidence type="ECO:0000313" key="3">
    <source>
        <dbReference type="EMBL" id="WOX29894.1"/>
    </source>
</evidence>
<proteinExistence type="predicted"/>
<dbReference type="PANTHER" id="PTHR43415:SF3">
    <property type="entry name" value="GNAT-FAMILY ACETYLTRANSFERASE"/>
    <property type="match status" value="1"/>
</dbReference>
<dbReference type="GO" id="GO:0016747">
    <property type="term" value="F:acyltransferase activity, transferring groups other than amino-acyl groups"/>
    <property type="evidence" value="ECO:0007669"/>
    <property type="project" value="InterPro"/>
</dbReference>
<evidence type="ECO:0000259" key="1">
    <source>
        <dbReference type="PROSITE" id="PS51186"/>
    </source>
</evidence>
<feature type="domain" description="N-acetyltransferase" evidence="1">
    <location>
        <begin position="13"/>
        <end position="172"/>
    </location>
</feature>
<dbReference type="Pfam" id="PF13302">
    <property type="entry name" value="Acetyltransf_3"/>
    <property type="match status" value="1"/>
</dbReference>
<dbReference type="Proteomes" id="UP000646877">
    <property type="component" value="Unassembled WGS sequence"/>
</dbReference>
<dbReference type="PANTHER" id="PTHR43415">
    <property type="entry name" value="SPERMIDINE N(1)-ACETYLTRANSFERASE"/>
    <property type="match status" value="1"/>
</dbReference>
<dbReference type="EMBL" id="WEIA01000002">
    <property type="protein sequence ID" value="NLR20620.1"/>
    <property type="molecule type" value="Genomic_DNA"/>
</dbReference>
<keyword evidence="2" id="KW-0808">Transferase</keyword>
<sequence length="172" mass="19340">MGKHKMMIVSERFKMRGLTPSDATADYLSWLNSDVSQFILNRQQTTDDLVTYINTQNNTPDTYLYGIFTKEAEQHIGNVKFILSEYSGGTSAEMGILIGDKNWHGKGVAKEAIFAFITIAKDKYNLKRVFLGVDKSNVPAVKAYIKMGFKTLEPDQLDDESLSGVKMELLLN</sequence>
<dbReference type="SUPFAM" id="SSF55729">
    <property type="entry name" value="Acyl-CoA N-acyltransferases (Nat)"/>
    <property type="match status" value="1"/>
</dbReference>
<name>A0A8I2H1H1_9GAMM</name>
<reference evidence="2" key="1">
    <citation type="submission" date="2019-10" db="EMBL/GenBank/DDBJ databases">
        <authorList>
            <person name="Paulsen S."/>
        </authorList>
    </citation>
    <scope>NUCLEOTIDE SEQUENCE</scope>
    <source>
        <strain evidence="2">LMG 19692</strain>
    </source>
</reference>
<reference evidence="3 5" key="2">
    <citation type="submission" date="2023-10" db="EMBL/GenBank/DDBJ databases">
        <title>To unveil natural product biosynthetic capacity in Pseudoalteromonas.</title>
        <authorList>
            <person name="Wang J."/>
        </authorList>
    </citation>
    <scope>NUCLEOTIDE SEQUENCE [LARGE SCALE GENOMIC DNA]</scope>
    <source>
        <strain evidence="3 5">DSM 15914</strain>
    </source>
</reference>
<dbReference type="InterPro" id="IPR016181">
    <property type="entry name" value="Acyl_CoA_acyltransferase"/>
</dbReference>
<dbReference type="AlphaFoldDB" id="A0A8I2H1H1"/>
<dbReference type="PROSITE" id="PS51186">
    <property type="entry name" value="GNAT"/>
    <property type="match status" value="1"/>
</dbReference>
<accession>A0A8I2H1H1</accession>
<organism evidence="2 4">
    <name type="scientific">Pseudoalteromonas maricaloris</name>
    <dbReference type="NCBI Taxonomy" id="184924"/>
    <lineage>
        <taxon>Bacteria</taxon>
        <taxon>Pseudomonadati</taxon>
        <taxon>Pseudomonadota</taxon>
        <taxon>Gammaproteobacteria</taxon>
        <taxon>Alteromonadales</taxon>
        <taxon>Pseudoalteromonadaceae</taxon>
        <taxon>Pseudoalteromonas</taxon>
    </lineage>
</organism>
<dbReference type="Proteomes" id="UP001304419">
    <property type="component" value="Chromosome 1"/>
</dbReference>
<gene>
    <name evidence="2" type="ORF">F9Y85_04660</name>
    <name evidence="3" type="ORF">R5H13_06410</name>
</gene>
<dbReference type="RefSeq" id="WP_193521541.1">
    <property type="nucleotide sequence ID" value="NZ_CBCSDF010000002.1"/>
</dbReference>
<keyword evidence="5" id="KW-1185">Reference proteome</keyword>
<evidence type="ECO:0000313" key="4">
    <source>
        <dbReference type="Proteomes" id="UP000646877"/>
    </source>
</evidence>
<protein>
    <submittedName>
        <fullName evidence="2">GNAT family N-acetyltransferase</fullName>
    </submittedName>
</protein>
<evidence type="ECO:0000313" key="5">
    <source>
        <dbReference type="Proteomes" id="UP001304419"/>
    </source>
</evidence>
<evidence type="ECO:0000313" key="2">
    <source>
        <dbReference type="EMBL" id="NLR20620.1"/>
    </source>
</evidence>
<dbReference type="Gene3D" id="3.40.630.30">
    <property type="match status" value="1"/>
</dbReference>
<dbReference type="InterPro" id="IPR000182">
    <property type="entry name" value="GNAT_dom"/>
</dbReference>